<evidence type="ECO:0000313" key="2">
    <source>
        <dbReference type="Proteomes" id="UP000499080"/>
    </source>
</evidence>
<dbReference type="AlphaFoldDB" id="A0A4Y2VLS7"/>
<comment type="caution">
    <text evidence="1">The sequence shown here is derived from an EMBL/GenBank/DDBJ whole genome shotgun (WGS) entry which is preliminary data.</text>
</comment>
<protein>
    <submittedName>
        <fullName evidence="1">Uncharacterized protein</fullName>
    </submittedName>
</protein>
<dbReference type="Proteomes" id="UP000499080">
    <property type="component" value="Unassembled WGS sequence"/>
</dbReference>
<accession>A0A4Y2VLS7</accession>
<name>A0A4Y2VLS7_ARAVE</name>
<keyword evidence="2" id="KW-1185">Reference proteome</keyword>
<evidence type="ECO:0000313" key="1">
    <source>
        <dbReference type="EMBL" id="GBO26245.1"/>
    </source>
</evidence>
<reference evidence="1 2" key="1">
    <citation type="journal article" date="2019" name="Sci. Rep.">
        <title>Orb-weaving spider Araneus ventricosus genome elucidates the spidroin gene catalogue.</title>
        <authorList>
            <person name="Kono N."/>
            <person name="Nakamura H."/>
            <person name="Ohtoshi R."/>
            <person name="Moran D.A.P."/>
            <person name="Shinohara A."/>
            <person name="Yoshida Y."/>
            <person name="Fujiwara M."/>
            <person name="Mori M."/>
            <person name="Tomita M."/>
            <person name="Arakawa K."/>
        </authorList>
    </citation>
    <scope>NUCLEOTIDE SEQUENCE [LARGE SCALE GENOMIC DNA]</scope>
</reference>
<sequence length="104" mass="11796">MAYLNGFENGTVWTATTLFAWRGAPVNVRFMSQEETVHIDGLYFPNAVFTRGQLYVAFSRITELNSIFVPVTGNEKQKIQDDCILTSNTAYKQLLRIVNTVTKL</sequence>
<dbReference type="EMBL" id="BGPR01049264">
    <property type="protein sequence ID" value="GBO26245.1"/>
    <property type="molecule type" value="Genomic_DNA"/>
</dbReference>
<gene>
    <name evidence="1" type="ORF">AVEN_67075_1</name>
</gene>
<organism evidence="1 2">
    <name type="scientific">Araneus ventricosus</name>
    <name type="common">Orbweaver spider</name>
    <name type="synonym">Epeira ventricosa</name>
    <dbReference type="NCBI Taxonomy" id="182803"/>
    <lineage>
        <taxon>Eukaryota</taxon>
        <taxon>Metazoa</taxon>
        <taxon>Ecdysozoa</taxon>
        <taxon>Arthropoda</taxon>
        <taxon>Chelicerata</taxon>
        <taxon>Arachnida</taxon>
        <taxon>Araneae</taxon>
        <taxon>Araneomorphae</taxon>
        <taxon>Entelegynae</taxon>
        <taxon>Araneoidea</taxon>
        <taxon>Araneidae</taxon>
        <taxon>Araneus</taxon>
    </lineage>
</organism>
<proteinExistence type="predicted"/>